<reference evidence="1 2" key="1">
    <citation type="submission" date="2016-03" db="EMBL/GenBank/DDBJ databases">
        <authorList>
            <person name="Ploux O."/>
        </authorList>
    </citation>
    <scope>NUCLEOTIDE SEQUENCE [LARGE SCALE GENOMIC DNA]</scope>
    <source>
        <strain evidence="1 2">URUG2</strain>
    </source>
</reference>
<evidence type="ECO:0000313" key="2">
    <source>
        <dbReference type="Proteomes" id="UP000225277"/>
    </source>
</evidence>
<proteinExistence type="predicted"/>
<gene>
    <name evidence="1" type="ORF">RCC_05146</name>
</gene>
<keyword evidence="2" id="KW-1185">Reference proteome</keyword>
<dbReference type="RefSeq" id="XP_023626188.1">
    <property type="nucleotide sequence ID" value="XM_023770420.1"/>
</dbReference>
<sequence>MSYADLVPSAAAEDLHDTASTSTLKSAASKVFALPELLEAILLHVSLDACRDGPPQRSANAYFPFPAKPLFVLQRVNSTFRAIITHNKIIQRRMLLAPHPVSDMGAAQPGAVVSWFGDEMTGGHPTEFSELYDQPFRFSYAGLWISPRLLKALQTAVSDPKASWRSMKIHCVDGGEPLRVLLTRDFGGAGWMFRFEDGVTLGELHDALLKVAPAVEEYRHYITDPMLHETMEDLERQVEIEVNALARLREECKRDDLWE</sequence>
<dbReference type="EMBL" id="FJUY01000007">
    <property type="protein sequence ID" value="CZT19298.1"/>
    <property type="molecule type" value="Genomic_DNA"/>
</dbReference>
<dbReference type="AlphaFoldDB" id="A0A2D3UVJ0"/>
<protein>
    <submittedName>
        <fullName evidence="1">Uncharacterized protein</fullName>
    </submittedName>
</protein>
<organism evidence="1 2">
    <name type="scientific">Ramularia collo-cygni</name>
    <dbReference type="NCBI Taxonomy" id="112498"/>
    <lineage>
        <taxon>Eukaryota</taxon>
        <taxon>Fungi</taxon>
        <taxon>Dikarya</taxon>
        <taxon>Ascomycota</taxon>
        <taxon>Pezizomycotina</taxon>
        <taxon>Dothideomycetes</taxon>
        <taxon>Dothideomycetidae</taxon>
        <taxon>Mycosphaerellales</taxon>
        <taxon>Mycosphaerellaceae</taxon>
        <taxon>Ramularia</taxon>
    </lineage>
</organism>
<name>A0A2D3UVJ0_9PEZI</name>
<evidence type="ECO:0000313" key="1">
    <source>
        <dbReference type="EMBL" id="CZT19298.1"/>
    </source>
</evidence>
<dbReference type="GeneID" id="35600312"/>
<accession>A0A2D3UVJ0</accession>
<dbReference type="Proteomes" id="UP000225277">
    <property type="component" value="Unassembled WGS sequence"/>
</dbReference>
<dbReference type="OrthoDB" id="3637982at2759"/>